<dbReference type="GO" id="GO:0016301">
    <property type="term" value="F:kinase activity"/>
    <property type="evidence" value="ECO:0007669"/>
    <property type="project" value="UniProtKB-UniRule"/>
</dbReference>
<evidence type="ECO:0000256" key="1">
    <source>
        <dbReference type="ARBA" id="ARBA00009460"/>
    </source>
</evidence>
<accession>A0A0D6MJC7</accession>
<dbReference type="InterPro" id="IPR011009">
    <property type="entry name" value="Kinase-like_dom_sf"/>
</dbReference>
<dbReference type="STRING" id="1231623.Tasa_010_117"/>
<gene>
    <name evidence="3" type="ORF">Tasa_010_117</name>
</gene>
<evidence type="ECO:0000256" key="2">
    <source>
        <dbReference type="PIRNR" id="PIRNR006221"/>
    </source>
</evidence>
<dbReference type="PANTHER" id="PTHR12149">
    <property type="entry name" value="FRUCTOSAMINE 3 KINASE-RELATED PROTEIN"/>
    <property type="match status" value="1"/>
</dbReference>
<comment type="caution">
    <text evidence="3">The sequence shown here is derived from an EMBL/GenBank/DDBJ whole genome shotgun (WGS) entry which is preliminary data.</text>
</comment>
<keyword evidence="2 3" id="KW-0808">Transferase</keyword>
<dbReference type="SUPFAM" id="SSF56112">
    <property type="entry name" value="Protein kinase-like (PK-like)"/>
    <property type="match status" value="1"/>
</dbReference>
<dbReference type="Gene3D" id="3.30.200.20">
    <property type="entry name" value="Phosphorylase Kinase, domain 1"/>
    <property type="match status" value="1"/>
</dbReference>
<protein>
    <submittedName>
        <fullName evidence="3">Aminoglycoside phosphotransferase</fullName>
    </submittedName>
</protein>
<organism evidence="3 4">
    <name type="scientific">Tanticharoenia sakaeratensis NBRC 103193</name>
    <dbReference type="NCBI Taxonomy" id="1231623"/>
    <lineage>
        <taxon>Bacteria</taxon>
        <taxon>Pseudomonadati</taxon>
        <taxon>Pseudomonadota</taxon>
        <taxon>Alphaproteobacteria</taxon>
        <taxon>Acetobacterales</taxon>
        <taxon>Acetobacteraceae</taxon>
        <taxon>Tanticharoenia</taxon>
    </lineage>
</organism>
<comment type="similarity">
    <text evidence="1 2">Belongs to the fructosamine kinase family.</text>
</comment>
<dbReference type="OrthoDB" id="5291879at2"/>
<dbReference type="Pfam" id="PF03881">
    <property type="entry name" value="Fructosamin_kin"/>
    <property type="match status" value="1"/>
</dbReference>
<reference evidence="3 4" key="1">
    <citation type="submission" date="2012-10" db="EMBL/GenBank/DDBJ databases">
        <title>Genome sequencing of Tanticharoenia sakaeratensis NBRC 103193.</title>
        <authorList>
            <person name="Azuma Y."/>
            <person name="Hadano H."/>
            <person name="Hirakawa H."/>
            <person name="Matsushita K."/>
        </authorList>
    </citation>
    <scope>NUCLEOTIDE SEQUENCE [LARGE SCALE GENOMIC DNA]</scope>
    <source>
        <strain evidence="3 4">NBRC 103193</strain>
    </source>
</reference>
<name>A0A0D6MJC7_9PROT</name>
<evidence type="ECO:0000313" key="3">
    <source>
        <dbReference type="EMBL" id="GAN53570.1"/>
    </source>
</evidence>
<evidence type="ECO:0000313" key="4">
    <source>
        <dbReference type="Proteomes" id="UP000032679"/>
    </source>
</evidence>
<dbReference type="AlphaFoldDB" id="A0A0D6MJC7"/>
<dbReference type="PIRSF" id="PIRSF006221">
    <property type="entry name" value="Ketosamine-3-kinase"/>
    <property type="match status" value="1"/>
</dbReference>
<dbReference type="EMBL" id="BALE01000010">
    <property type="protein sequence ID" value="GAN53570.1"/>
    <property type="molecule type" value="Genomic_DNA"/>
</dbReference>
<proteinExistence type="inferred from homology"/>
<keyword evidence="2" id="KW-0418">Kinase</keyword>
<keyword evidence="4" id="KW-1185">Reference proteome</keyword>
<dbReference type="InterPro" id="IPR016477">
    <property type="entry name" value="Fructo-/Ketosamine-3-kinase"/>
</dbReference>
<dbReference type="Proteomes" id="UP000032679">
    <property type="component" value="Unassembled WGS sequence"/>
</dbReference>
<sequence length="273" mass="29623">MELARAAAVLMGSGITGVRPMGGGDLSEIMTVWLDDGRPVVVKNGPAPRIEADMLWALRAAGAPAPEVLAVDDTVLVLEWIDGTDPMRSAWTDLGRVLRTLHAADPTALAPSGHYGWARDFAFGNLTIGNGFRDDWALFWAEQRLLVHVPHVAPAIARRLESLARTIPDRLPARPTPALLHGDLWSGNVLAKDGRISALVDPACCIGHAEADFAMLTLFARPTSDFWEAYGPREPGSAERVTLYRLWPALVHLRLFGSAYHDMVTALLAEVKA</sequence>
<dbReference type="PANTHER" id="PTHR12149:SF8">
    <property type="entry name" value="PROTEIN-RIBULOSAMINE 3-KINASE"/>
    <property type="match status" value="1"/>
</dbReference>
<dbReference type="Gene3D" id="3.90.1200.10">
    <property type="match status" value="1"/>
</dbReference>